<comment type="caution">
    <text evidence="1">The sequence shown here is derived from an EMBL/GenBank/DDBJ whole genome shotgun (WGS) entry which is preliminary data.</text>
</comment>
<sequence>MLTVLAVCSETYSLVWGGYRGARAGWLPIDVLVLAGCTSMCSLVWGSWDKPASQSDNFGSVHALSSDSLASRRGHRPVVPHNQVFKSRMTEEFTISFIRICTHIADTAIRNITNGHPRNFFTK</sequence>
<dbReference type="AlphaFoldDB" id="A0A2N5VDZ5"/>
<proteinExistence type="predicted"/>
<protein>
    <submittedName>
        <fullName evidence="1">Uncharacterized protein</fullName>
    </submittedName>
</protein>
<evidence type="ECO:0000313" key="2">
    <source>
        <dbReference type="Proteomes" id="UP000235392"/>
    </source>
</evidence>
<organism evidence="1 2">
    <name type="scientific">Puccinia coronata f. sp. avenae</name>
    <dbReference type="NCBI Taxonomy" id="200324"/>
    <lineage>
        <taxon>Eukaryota</taxon>
        <taxon>Fungi</taxon>
        <taxon>Dikarya</taxon>
        <taxon>Basidiomycota</taxon>
        <taxon>Pucciniomycotina</taxon>
        <taxon>Pucciniomycetes</taxon>
        <taxon>Pucciniales</taxon>
        <taxon>Pucciniaceae</taxon>
        <taxon>Puccinia</taxon>
    </lineage>
</organism>
<gene>
    <name evidence="1" type="ORF">PCASD_03280</name>
</gene>
<name>A0A2N5VDZ5_9BASI</name>
<accession>A0A2N5VDZ5</accession>
<dbReference type="Proteomes" id="UP000235392">
    <property type="component" value="Unassembled WGS sequence"/>
</dbReference>
<evidence type="ECO:0000313" key="1">
    <source>
        <dbReference type="EMBL" id="PLW48222.1"/>
    </source>
</evidence>
<dbReference type="EMBL" id="PGCI01000025">
    <property type="protein sequence ID" value="PLW48222.1"/>
    <property type="molecule type" value="Genomic_DNA"/>
</dbReference>
<reference evidence="1 2" key="1">
    <citation type="submission" date="2017-11" db="EMBL/GenBank/DDBJ databases">
        <title>De novo assembly and phasing of dikaryotic genomes from two isolates of Puccinia coronata f. sp. avenae, the causal agent of oat crown rust.</title>
        <authorList>
            <person name="Miller M.E."/>
            <person name="Zhang Y."/>
            <person name="Omidvar V."/>
            <person name="Sperschneider J."/>
            <person name="Schwessinger B."/>
            <person name="Raley C."/>
            <person name="Palmer J.M."/>
            <person name="Garnica D."/>
            <person name="Upadhyaya N."/>
            <person name="Rathjen J."/>
            <person name="Taylor J.M."/>
            <person name="Park R.F."/>
            <person name="Dodds P.N."/>
            <person name="Hirsch C.D."/>
            <person name="Kianian S.F."/>
            <person name="Figueroa M."/>
        </authorList>
    </citation>
    <scope>NUCLEOTIDE SEQUENCE [LARGE SCALE GENOMIC DNA]</scope>
    <source>
        <strain evidence="1">12SD80</strain>
    </source>
</reference>